<gene>
    <name evidence="1" type="ORF">AB1207_18830</name>
</gene>
<dbReference type="EMBL" id="JBFNQN010000013">
    <property type="protein sequence ID" value="MEW9266809.1"/>
    <property type="molecule type" value="Genomic_DNA"/>
</dbReference>
<evidence type="ECO:0000313" key="1">
    <source>
        <dbReference type="EMBL" id="MEW9266809.1"/>
    </source>
</evidence>
<dbReference type="RefSeq" id="WP_367639935.1">
    <property type="nucleotide sequence ID" value="NZ_JBFNQN010000013.1"/>
</dbReference>
<evidence type="ECO:0000313" key="2">
    <source>
        <dbReference type="Proteomes" id="UP001555826"/>
    </source>
</evidence>
<accession>A0ABV3PAY7</accession>
<proteinExistence type="predicted"/>
<dbReference type="Proteomes" id="UP001555826">
    <property type="component" value="Unassembled WGS sequence"/>
</dbReference>
<comment type="caution">
    <text evidence="1">The sequence shown here is derived from an EMBL/GenBank/DDBJ whole genome shotgun (WGS) entry which is preliminary data.</text>
</comment>
<name>A0ABV3PAY7_9ACTN</name>
<keyword evidence="2" id="KW-1185">Reference proteome</keyword>
<organism evidence="1 2">
    <name type="scientific">Kineococcus endophyticus</name>
    <dbReference type="NCBI Taxonomy" id="1181883"/>
    <lineage>
        <taxon>Bacteria</taxon>
        <taxon>Bacillati</taxon>
        <taxon>Actinomycetota</taxon>
        <taxon>Actinomycetes</taxon>
        <taxon>Kineosporiales</taxon>
        <taxon>Kineosporiaceae</taxon>
        <taxon>Kineococcus</taxon>
    </lineage>
</organism>
<reference evidence="1 2" key="1">
    <citation type="submission" date="2024-07" db="EMBL/GenBank/DDBJ databases">
        <authorList>
            <person name="Thanompreechachai J."/>
            <person name="Duangmal K."/>
        </authorList>
    </citation>
    <scope>NUCLEOTIDE SEQUENCE [LARGE SCALE GENOMIC DNA]</scope>
    <source>
        <strain evidence="1 2">KCTC 19886</strain>
    </source>
</reference>
<sequence length="151" mass="16616">MSEESSGRDTWAVVETDLLRTAAEQVCTAFLDVMAEAAPWACIDAWSDYRDGLPAEVEHAQTALRHLHAHRDGRDTFMGIDIDRSDPAQEALLHTYAAWSIHVELLPAAEQDALVTVHDGASSITAELTTPRSSGCASGWRAWPWWSAWNG</sequence>
<protein>
    <submittedName>
        <fullName evidence="1">Uncharacterized protein</fullName>
    </submittedName>
</protein>